<dbReference type="InterPro" id="IPR014710">
    <property type="entry name" value="RmlC-like_jellyroll"/>
</dbReference>
<gene>
    <name evidence="5" type="ORF">FHS54_001213</name>
</gene>
<keyword evidence="6" id="KW-1185">Reference proteome</keyword>
<evidence type="ECO:0000313" key="6">
    <source>
        <dbReference type="Proteomes" id="UP000576821"/>
    </source>
</evidence>
<dbReference type="AlphaFoldDB" id="A0A846M270"/>
<dbReference type="InterPro" id="IPR003313">
    <property type="entry name" value="AraC-bd"/>
</dbReference>
<proteinExistence type="predicted"/>
<comment type="caution">
    <text evidence="5">The sequence shown here is derived from an EMBL/GenBank/DDBJ whole genome shotgun (WGS) entry which is preliminary data.</text>
</comment>
<dbReference type="InterPro" id="IPR050204">
    <property type="entry name" value="AraC_XylS_family_regulators"/>
</dbReference>
<keyword evidence="3" id="KW-0804">Transcription</keyword>
<dbReference type="InterPro" id="IPR018060">
    <property type="entry name" value="HTH_AraC"/>
</dbReference>
<evidence type="ECO:0000256" key="2">
    <source>
        <dbReference type="ARBA" id="ARBA00023125"/>
    </source>
</evidence>
<reference evidence="5 6" key="1">
    <citation type="submission" date="2020-03" db="EMBL/GenBank/DDBJ databases">
        <title>Genomic Encyclopedia of Type Strains, Phase IV (KMG-IV): sequencing the most valuable type-strain genomes for metagenomic binning, comparative biology and taxonomic classification.</title>
        <authorList>
            <person name="Goeker M."/>
        </authorList>
    </citation>
    <scope>NUCLEOTIDE SEQUENCE [LARGE SCALE GENOMIC DNA]</scope>
    <source>
        <strain evidence="5 6">DSM 21299</strain>
    </source>
</reference>
<dbReference type="Gene3D" id="1.10.10.60">
    <property type="entry name" value="Homeodomain-like"/>
    <property type="match status" value="1"/>
</dbReference>
<dbReference type="RefSeq" id="WP_167302912.1">
    <property type="nucleotide sequence ID" value="NZ_JAASQR010000002.1"/>
</dbReference>
<dbReference type="PANTHER" id="PTHR46796">
    <property type="entry name" value="HTH-TYPE TRANSCRIPTIONAL ACTIVATOR RHAS-RELATED"/>
    <property type="match status" value="1"/>
</dbReference>
<evidence type="ECO:0000313" key="5">
    <source>
        <dbReference type="EMBL" id="NIJ16247.1"/>
    </source>
</evidence>
<dbReference type="PROSITE" id="PS01124">
    <property type="entry name" value="HTH_ARAC_FAMILY_2"/>
    <property type="match status" value="1"/>
</dbReference>
<keyword evidence="2" id="KW-0238">DNA-binding</keyword>
<dbReference type="Gene3D" id="2.60.120.10">
    <property type="entry name" value="Jelly Rolls"/>
    <property type="match status" value="1"/>
</dbReference>
<keyword evidence="1" id="KW-0805">Transcription regulation</keyword>
<dbReference type="InterPro" id="IPR037923">
    <property type="entry name" value="HTH-like"/>
</dbReference>
<dbReference type="SUPFAM" id="SSF51215">
    <property type="entry name" value="Regulatory protein AraC"/>
    <property type="match status" value="1"/>
</dbReference>
<evidence type="ECO:0000256" key="1">
    <source>
        <dbReference type="ARBA" id="ARBA00023015"/>
    </source>
</evidence>
<dbReference type="GO" id="GO:0003700">
    <property type="term" value="F:DNA-binding transcription factor activity"/>
    <property type="evidence" value="ECO:0007669"/>
    <property type="project" value="InterPro"/>
</dbReference>
<protein>
    <submittedName>
        <fullName evidence="5">AraC family transcriptional activator of pobA</fullName>
    </submittedName>
</protein>
<name>A0A846M270_9SPHN</name>
<evidence type="ECO:0000256" key="3">
    <source>
        <dbReference type="ARBA" id="ARBA00023163"/>
    </source>
</evidence>
<feature type="domain" description="HTH araC/xylS-type" evidence="4">
    <location>
        <begin position="192"/>
        <end position="290"/>
    </location>
</feature>
<evidence type="ECO:0000259" key="4">
    <source>
        <dbReference type="PROSITE" id="PS01124"/>
    </source>
</evidence>
<dbReference type="EMBL" id="JAASQR010000002">
    <property type="protein sequence ID" value="NIJ16247.1"/>
    <property type="molecule type" value="Genomic_DNA"/>
</dbReference>
<organism evidence="5 6">
    <name type="scientific">Sphingobium vermicomposti</name>
    <dbReference type="NCBI Taxonomy" id="529005"/>
    <lineage>
        <taxon>Bacteria</taxon>
        <taxon>Pseudomonadati</taxon>
        <taxon>Pseudomonadota</taxon>
        <taxon>Alphaproteobacteria</taxon>
        <taxon>Sphingomonadales</taxon>
        <taxon>Sphingomonadaceae</taxon>
        <taxon>Sphingobium</taxon>
    </lineage>
</organism>
<dbReference type="Pfam" id="PF02311">
    <property type="entry name" value="AraC_binding"/>
    <property type="match status" value="1"/>
</dbReference>
<dbReference type="Pfam" id="PF12833">
    <property type="entry name" value="HTH_18"/>
    <property type="match status" value="1"/>
</dbReference>
<dbReference type="InterPro" id="IPR009057">
    <property type="entry name" value="Homeodomain-like_sf"/>
</dbReference>
<accession>A0A846M270</accession>
<dbReference type="Proteomes" id="UP000576821">
    <property type="component" value="Unassembled WGS sequence"/>
</dbReference>
<sequence>MRPTSSPPYYFIYGQHIRDIDPRFIHVERVSDRGALHHGNVEPHVHPHLHQLSYWLQGEGRFTVDGAQHDLVPDTLTWLPASVVHGFRADATADAIVLSLSHDFLSNVLSHVDAPPVEALARMPLVTKIPGELAARVREMFLELEREHRFPSWGLKHVVSAQVQLIMVMLARLIEADRPEQAAPPKAAALFSRFLTLLDQRFRDCRTVDAYVALLGTTPYLLNRACREGAGQNASEVIRGRIFLEAKRLLHYTALNSGDVAFALGFDDPAHFGRAFRAETGLSPARWRAQQRRLADADEG</sequence>
<dbReference type="GO" id="GO:0043565">
    <property type="term" value="F:sequence-specific DNA binding"/>
    <property type="evidence" value="ECO:0007669"/>
    <property type="project" value="InterPro"/>
</dbReference>
<dbReference type="SMART" id="SM00342">
    <property type="entry name" value="HTH_ARAC"/>
    <property type="match status" value="1"/>
</dbReference>
<dbReference type="SUPFAM" id="SSF46689">
    <property type="entry name" value="Homeodomain-like"/>
    <property type="match status" value="1"/>
</dbReference>